<keyword evidence="3" id="KW-1185">Reference proteome</keyword>
<dbReference type="AlphaFoldDB" id="A0A3S5BS08"/>
<proteinExistence type="predicted"/>
<evidence type="ECO:0000313" key="3">
    <source>
        <dbReference type="Proteomes" id="UP000784294"/>
    </source>
</evidence>
<gene>
    <name evidence="2" type="ORF">PXEA_LOCUS30466</name>
</gene>
<evidence type="ECO:0000313" key="2">
    <source>
        <dbReference type="EMBL" id="VEL37026.1"/>
    </source>
</evidence>
<dbReference type="EMBL" id="CAAALY010253806">
    <property type="protein sequence ID" value="VEL37026.1"/>
    <property type="molecule type" value="Genomic_DNA"/>
</dbReference>
<dbReference type="OrthoDB" id="10262375at2759"/>
<dbReference type="Proteomes" id="UP000784294">
    <property type="component" value="Unassembled WGS sequence"/>
</dbReference>
<organism evidence="2 3">
    <name type="scientific">Protopolystoma xenopodis</name>
    <dbReference type="NCBI Taxonomy" id="117903"/>
    <lineage>
        <taxon>Eukaryota</taxon>
        <taxon>Metazoa</taxon>
        <taxon>Spiralia</taxon>
        <taxon>Lophotrochozoa</taxon>
        <taxon>Platyhelminthes</taxon>
        <taxon>Monogenea</taxon>
        <taxon>Polyopisthocotylea</taxon>
        <taxon>Polystomatidea</taxon>
        <taxon>Polystomatidae</taxon>
        <taxon>Protopolystoma</taxon>
    </lineage>
</organism>
<sequence length="262" mass="27874">MSFYAHFVHRQFAELALSHELMRQTCEVNRKVPKKPTAVPALLIAAEENSSAGHTARSGLGGAASGSLNLKPSVLLAPTTRLRGNSGSSQSNSNCQPASAVASSCPQDRDVGPPSIDMTTVRACGPVFTSHLAAYHLQLARLCYARSQLADGTSHSLSSSTSSSVTVSAAAEAIGRAEASLGVALVASPGCVEAWALLGHLQESQPTADQVERRSNARACFERCLALVEWPPKEAHFLLIQLGQIYLDEKKVHELYMVVLKI</sequence>
<comment type="caution">
    <text evidence="2">The sequence shown here is derived from an EMBL/GenBank/DDBJ whole genome shotgun (WGS) entry which is preliminary data.</text>
</comment>
<accession>A0A3S5BS08</accession>
<reference evidence="2" key="1">
    <citation type="submission" date="2018-11" db="EMBL/GenBank/DDBJ databases">
        <authorList>
            <consortium name="Pathogen Informatics"/>
        </authorList>
    </citation>
    <scope>NUCLEOTIDE SEQUENCE</scope>
</reference>
<feature type="compositionally biased region" description="Polar residues" evidence="1">
    <location>
        <begin position="95"/>
        <end position="106"/>
    </location>
</feature>
<feature type="compositionally biased region" description="Low complexity" evidence="1">
    <location>
        <begin position="84"/>
        <end position="94"/>
    </location>
</feature>
<name>A0A3S5BS08_9PLAT</name>
<evidence type="ECO:0000256" key="1">
    <source>
        <dbReference type="SAM" id="MobiDB-lite"/>
    </source>
</evidence>
<protein>
    <submittedName>
        <fullName evidence="2">Uncharacterized protein</fullName>
    </submittedName>
</protein>
<feature type="region of interest" description="Disordered" evidence="1">
    <location>
        <begin position="80"/>
        <end position="113"/>
    </location>
</feature>